<gene>
    <name evidence="1" type="ORF">STSP1_01878</name>
</gene>
<evidence type="ECO:0000313" key="2">
    <source>
        <dbReference type="Proteomes" id="UP000193334"/>
    </source>
</evidence>
<dbReference type="Proteomes" id="UP000193334">
    <property type="component" value="Chromosome"/>
</dbReference>
<name>A0A1W6LNV1_9BACT</name>
<dbReference type="EMBL" id="CP021023">
    <property type="protein sequence ID" value="ARN57468.1"/>
    <property type="molecule type" value="Genomic_DNA"/>
</dbReference>
<sequence length="94" mass="10241">MAEQIAELNSLESDSEIQYDDACNMTYDGENKYEYFADGALASVSSGGQMIEYKYDALGRRVAASSGGVETYRLYDTLGRCVKELCSIAGSQPV</sequence>
<dbReference type="RefSeq" id="WP_085756107.1">
    <property type="nucleotide sequence ID" value="NZ_CP021023.1"/>
</dbReference>
<keyword evidence="2" id="KW-1185">Reference proteome</keyword>
<organism evidence="1 2">
    <name type="scientific">Sedimentisphaera salicampi</name>
    <dbReference type="NCBI Taxonomy" id="1941349"/>
    <lineage>
        <taxon>Bacteria</taxon>
        <taxon>Pseudomonadati</taxon>
        <taxon>Planctomycetota</taxon>
        <taxon>Phycisphaerae</taxon>
        <taxon>Sedimentisphaerales</taxon>
        <taxon>Sedimentisphaeraceae</taxon>
        <taxon>Sedimentisphaera</taxon>
    </lineage>
</organism>
<protein>
    <recommendedName>
        <fullName evidence="3">YD repeat (Two copies)</fullName>
    </recommendedName>
</protein>
<proteinExistence type="predicted"/>
<reference evidence="2" key="1">
    <citation type="submission" date="2017-04" db="EMBL/GenBank/DDBJ databases">
        <title>Comparative genomics and description of representatives of a novel lineage of planctomycetes thriving in anoxic sediments.</title>
        <authorList>
            <person name="Spring S."/>
            <person name="Bunk B."/>
            <person name="Sproer C."/>
        </authorList>
    </citation>
    <scope>NUCLEOTIDE SEQUENCE [LARGE SCALE GENOMIC DNA]</scope>
    <source>
        <strain evidence="2">ST-PulAB-D4</strain>
    </source>
</reference>
<dbReference type="Gene3D" id="2.180.10.10">
    <property type="entry name" value="RHS repeat-associated core"/>
    <property type="match status" value="1"/>
</dbReference>
<dbReference type="AlphaFoldDB" id="A0A1W6LNV1"/>
<evidence type="ECO:0008006" key="3">
    <source>
        <dbReference type="Google" id="ProtNLM"/>
    </source>
</evidence>
<evidence type="ECO:0000313" key="1">
    <source>
        <dbReference type="EMBL" id="ARN57468.1"/>
    </source>
</evidence>
<accession>A0A1W6LNV1</accession>
<dbReference type="KEGG" id="pbp:STSP1_01878"/>